<organism evidence="6 7">
    <name type="scientific">Pseudonocardia adelaidensis</name>
    <dbReference type="NCBI Taxonomy" id="648754"/>
    <lineage>
        <taxon>Bacteria</taxon>
        <taxon>Bacillati</taxon>
        <taxon>Actinomycetota</taxon>
        <taxon>Actinomycetes</taxon>
        <taxon>Pseudonocardiales</taxon>
        <taxon>Pseudonocardiaceae</taxon>
        <taxon>Pseudonocardia</taxon>
    </lineage>
</organism>
<gene>
    <name evidence="6" type="ORF">GCM10023320_35230</name>
</gene>
<evidence type="ECO:0000259" key="5">
    <source>
        <dbReference type="PROSITE" id="PS50931"/>
    </source>
</evidence>
<proteinExistence type="inferred from homology"/>
<keyword evidence="4" id="KW-0804">Transcription</keyword>
<comment type="caution">
    <text evidence="6">The sequence shown here is derived from an EMBL/GenBank/DDBJ whole genome shotgun (WGS) entry which is preliminary data.</text>
</comment>
<dbReference type="Pfam" id="PF03466">
    <property type="entry name" value="LysR_substrate"/>
    <property type="match status" value="1"/>
</dbReference>
<evidence type="ECO:0000313" key="6">
    <source>
        <dbReference type="EMBL" id="GAA5123465.1"/>
    </source>
</evidence>
<dbReference type="InterPro" id="IPR000847">
    <property type="entry name" value="LysR_HTH_N"/>
</dbReference>
<feature type="domain" description="HTH lysR-type" evidence="5">
    <location>
        <begin position="1"/>
        <end position="58"/>
    </location>
</feature>
<dbReference type="Gene3D" id="3.40.190.10">
    <property type="entry name" value="Periplasmic binding protein-like II"/>
    <property type="match status" value="2"/>
</dbReference>
<dbReference type="PRINTS" id="PR00039">
    <property type="entry name" value="HTHLYSR"/>
</dbReference>
<comment type="similarity">
    <text evidence="1">Belongs to the LysR transcriptional regulatory family.</text>
</comment>
<reference evidence="7" key="1">
    <citation type="journal article" date="2019" name="Int. J. Syst. Evol. Microbiol.">
        <title>The Global Catalogue of Microorganisms (GCM) 10K type strain sequencing project: providing services to taxonomists for standard genome sequencing and annotation.</title>
        <authorList>
            <consortium name="The Broad Institute Genomics Platform"/>
            <consortium name="The Broad Institute Genome Sequencing Center for Infectious Disease"/>
            <person name="Wu L."/>
            <person name="Ma J."/>
        </authorList>
    </citation>
    <scope>NUCLEOTIDE SEQUENCE [LARGE SCALE GENOMIC DNA]</scope>
    <source>
        <strain evidence="7">JCM 18302</strain>
    </source>
</reference>
<dbReference type="Proteomes" id="UP001500804">
    <property type="component" value="Unassembled WGS sequence"/>
</dbReference>
<accession>A0ABP9NN66</accession>
<evidence type="ECO:0000313" key="7">
    <source>
        <dbReference type="Proteomes" id="UP001500804"/>
    </source>
</evidence>
<evidence type="ECO:0000256" key="3">
    <source>
        <dbReference type="ARBA" id="ARBA00023125"/>
    </source>
</evidence>
<dbReference type="PANTHER" id="PTHR30126:SF39">
    <property type="entry name" value="HTH-TYPE TRANSCRIPTIONAL REGULATOR CYSL"/>
    <property type="match status" value="1"/>
</dbReference>
<protein>
    <submittedName>
        <fullName evidence="6">LysR family transcriptional regulator</fullName>
    </submittedName>
</protein>
<keyword evidence="7" id="KW-1185">Reference proteome</keyword>
<dbReference type="PANTHER" id="PTHR30126">
    <property type="entry name" value="HTH-TYPE TRANSCRIPTIONAL REGULATOR"/>
    <property type="match status" value="1"/>
</dbReference>
<dbReference type="RefSeq" id="WP_345606196.1">
    <property type="nucleotide sequence ID" value="NZ_BAABJO010000012.1"/>
</dbReference>
<dbReference type="SUPFAM" id="SSF53850">
    <property type="entry name" value="Periplasmic binding protein-like II"/>
    <property type="match status" value="1"/>
</dbReference>
<evidence type="ECO:0000256" key="2">
    <source>
        <dbReference type="ARBA" id="ARBA00023015"/>
    </source>
</evidence>
<dbReference type="InterPro" id="IPR036388">
    <property type="entry name" value="WH-like_DNA-bd_sf"/>
</dbReference>
<name>A0ABP9NN66_9PSEU</name>
<dbReference type="Pfam" id="PF00126">
    <property type="entry name" value="HTH_1"/>
    <property type="match status" value="1"/>
</dbReference>
<keyword evidence="3" id="KW-0238">DNA-binding</keyword>
<dbReference type="InterPro" id="IPR005119">
    <property type="entry name" value="LysR_subst-bd"/>
</dbReference>
<dbReference type="InterPro" id="IPR036390">
    <property type="entry name" value="WH_DNA-bd_sf"/>
</dbReference>
<dbReference type="PROSITE" id="PS50931">
    <property type="entry name" value="HTH_LYSR"/>
    <property type="match status" value="1"/>
</dbReference>
<dbReference type="SUPFAM" id="SSF46785">
    <property type="entry name" value="Winged helix' DNA-binding domain"/>
    <property type="match status" value="1"/>
</dbReference>
<sequence length="289" mass="30138">MNLNQLAAYVAVLDTGGFRAAAARLGVTQGAVSQHIRRLETELGTSLVERSSSGCLPAPASAAFERYARTLLELADRAGRLFSDPELVVGAASNIGIYLLQPMIKSIGHAHAPRYRIRQRMGTNRDVLEELCTGAVDVAVTEWWDERPGFEATPWRDEPLVVIVGPGHPWAGRTGVSVDELAGETLLGGEPASGTGTLLQNTLGAAAARLPTPVNLGSTAAVKAAVEAGLGVSLVLAAAADGEVAAGRLHALALEGPPLRKTLWVSHRRALVASDPAAAFTRALLAAEP</sequence>
<dbReference type="EMBL" id="BAABJO010000012">
    <property type="protein sequence ID" value="GAA5123465.1"/>
    <property type="molecule type" value="Genomic_DNA"/>
</dbReference>
<evidence type="ECO:0000256" key="4">
    <source>
        <dbReference type="ARBA" id="ARBA00023163"/>
    </source>
</evidence>
<dbReference type="Gene3D" id="1.10.10.10">
    <property type="entry name" value="Winged helix-like DNA-binding domain superfamily/Winged helix DNA-binding domain"/>
    <property type="match status" value="1"/>
</dbReference>
<evidence type="ECO:0000256" key="1">
    <source>
        <dbReference type="ARBA" id="ARBA00009437"/>
    </source>
</evidence>
<keyword evidence="2" id="KW-0805">Transcription regulation</keyword>